<dbReference type="PROSITE" id="PS50097">
    <property type="entry name" value="BTB"/>
    <property type="match status" value="1"/>
</dbReference>
<evidence type="ECO:0000259" key="16">
    <source>
        <dbReference type="PROSITE" id="PS50097"/>
    </source>
</evidence>
<keyword evidence="9" id="KW-0862">Zinc</keyword>
<keyword evidence="8" id="KW-0833">Ubl conjugation pathway</keyword>
<dbReference type="FunFam" id="3.30.710.10:FF:000132">
    <property type="entry name" value="BTB/POZ domain and ankyrin repeat-containing protein NH5.2"/>
    <property type="match status" value="1"/>
</dbReference>
<gene>
    <name evidence="18" type="ORF">COCNU_12G004620</name>
</gene>
<comment type="similarity">
    <text evidence="12">Belongs to the plant 'ANKYRIN-BTB/POZ' family. 'NOOT-BOP-COCH-like' (NBCL) subfamily.</text>
</comment>
<evidence type="ECO:0000256" key="6">
    <source>
        <dbReference type="ARBA" id="ARBA00022737"/>
    </source>
</evidence>
<organism evidence="18 19">
    <name type="scientific">Cocos nucifera</name>
    <name type="common">Coconut palm</name>
    <dbReference type="NCBI Taxonomy" id="13894"/>
    <lineage>
        <taxon>Eukaryota</taxon>
        <taxon>Viridiplantae</taxon>
        <taxon>Streptophyta</taxon>
        <taxon>Embryophyta</taxon>
        <taxon>Tracheophyta</taxon>
        <taxon>Spermatophyta</taxon>
        <taxon>Magnoliopsida</taxon>
        <taxon>Liliopsida</taxon>
        <taxon>Arecaceae</taxon>
        <taxon>Arecoideae</taxon>
        <taxon>Cocoseae</taxon>
        <taxon>Attaleinae</taxon>
        <taxon>Cocos</taxon>
    </lineage>
</organism>
<dbReference type="Gene3D" id="1.25.40.20">
    <property type="entry name" value="Ankyrin repeat-containing domain"/>
    <property type="match status" value="1"/>
</dbReference>
<dbReference type="InterPro" id="IPR024228">
    <property type="entry name" value="NPR_central_dom"/>
</dbReference>
<dbReference type="PANTHER" id="PTHR46668:SF1">
    <property type="entry name" value="REGULATORY PROTEIN NPR5"/>
    <property type="match status" value="1"/>
</dbReference>
<evidence type="ECO:0000256" key="10">
    <source>
        <dbReference type="ARBA" id="ARBA00023043"/>
    </source>
</evidence>
<keyword evidence="10 13" id="KW-0040">ANK repeat</keyword>
<dbReference type="PROSITE" id="PS52046">
    <property type="entry name" value="ZF_C2HC_NPR"/>
    <property type="match status" value="1"/>
</dbReference>
<keyword evidence="5" id="KW-0479">Metal-binding</keyword>
<dbReference type="SMART" id="SM00248">
    <property type="entry name" value="ANK"/>
    <property type="match status" value="2"/>
</dbReference>
<evidence type="ECO:0000256" key="9">
    <source>
        <dbReference type="ARBA" id="ARBA00022833"/>
    </source>
</evidence>
<reference evidence="18" key="1">
    <citation type="journal article" date="2017" name="Gigascience">
        <title>The genome draft of coconut (Cocos nucifera).</title>
        <authorList>
            <person name="Xiao Y."/>
            <person name="Xu P."/>
            <person name="Fan H."/>
            <person name="Baudouin L."/>
            <person name="Xia W."/>
            <person name="Bocs S."/>
            <person name="Xu J."/>
            <person name="Li Q."/>
            <person name="Guo A."/>
            <person name="Zhou L."/>
            <person name="Li J."/>
            <person name="Wu Y."/>
            <person name="Ma Z."/>
            <person name="Armero A."/>
            <person name="Issali A.E."/>
            <person name="Liu N."/>
            <person name="Peng M."/>
            <person name="Yang Y."/>
        </authorList>
    </citation>
    <scope>NUCLEOTIDE SEQUENCE</scope>
    <source>
        <tissue evidence="18">Spear leaf of Hainan Tall coconut</tissue>
    </source>
</reference>
<dbReference type="InterPro" id="IPR057250">
    <property type="entry name" value="Znf_C2HC_NPR-type"/>
</dbReference>
<evidence type="ECO:0000259" key="17">
    <source>
        <dbReference type="PROSITE" id="PS52046"/>
    </source>
</evidence>
<evidence type="ECO:0000256" key="7">
    <source>
        <dbReference type="ARBA" id="ARBA00022771"/>
    </source>
</evidence>
<dbReference type="InterPro" id="IPR002110">
    <property type="entry name" value="Ankyrin_rpt"/>
</dbReference>
<evidence type="ECO:0000256" key="13">
    <source>
        <dbReference type="PROSITE-ProRule" id="PRU00023"/>
    </source>
</evidence>
<comment type="pathway">
    <text evidence="3">Protein modification; protein ubiquitination.</text>
</comment>
<keyword evidence="19" id="KW-1185">Reference proteome</keyword>
<dbReference type="Gene3D" id="3.30.710.10">
    <property type="entry name" value="Potassium Channel Kv1.1, Chain A"/>
    <property type="match status" value="1"/>
</dbReference>
<evidence type="ECO:0000256" key="14">
    <source>
        <dbReference type="PROSITE-ProRule" id="PRU01391"/>
    </source>
</evidence>
<dbReference type="Pfam" id="PF00651">
    <property type="entry name" value="BTB"/>
    <property type="match status" value="1"/>
</dbReference>
<keyword evidence="7 14" id="KW-0863">Zinc-finger</keyword>
<dbReference type="AlphaFoldDB" id="A0A8K0NAE9"/>
<evidence type="ECO:0000313" key="18">
    <source>
        <dbReference type="EMBL" id="KAG1365462.1"/>
    </source>
</evidence>
<comment type="caution">
    <text evidence="14">Lacks conserved residue(s) required for the propagation of feature annotation.</text>
</comment>
<feature type="repeat" description="ANK" evidence="13">
    <location>
        <begin position="331"/>
        <end position="363"/>
    </location>
</feature>
<evidence type="ECO:0000313" key="19">
    <source>
        <dbReference type="Proteomes" id="UP000797356"/>
    </source>
</evidence>
<evidence type="ECO:0000256" key="8">
    <source>
        <dbReference type="ARBA" id="ARBA00022786"/>
    </source>
</evidence>
<dbReference type="SUPFAM" id="SSF48403">
    <property type="entry name" value="Ankyrin repeat"/>
    <property type="match status" value="1"/>
</dbReference>
<feature type="domain" description="C2HC NPR-type" evidence="17">
    <location>
        <begin position="130"/>
        <end position="144"/>
    </location>
</feature>
<proteinExistence type="inferred from homology"/>
<dbReference type="GO" id="GO:0009864">
    <property type="term" value="P:induced systemic resistance, jasmonic acid mediated signaling pathway"/>
    <property type="evidence" value="ECO:0007669"/>
    <property type="project" value="TreeGrafter"/>
</dbReference>
<accession>A0A8K0NAE9</accession>
<evidence type="ECO:0000256" key="5">
    <source>
        <dbReference type="ARBA" id="ARBA00022723"/>
    </source>
</evidence>
<dbReference type="InterPro" id="IPR044284">
    <property type="entry name" value="NPR5/6"/>
</dbReference>
<dbReference type="Proteomes" id="UP000797356">
    <property type="component" value="Chromosome 12"/>
</dbReference>
<keyword evidence="6" id="KW-0677">Repeat</keyword>
<evidence type="ECO:0000256" key="15">
    <source>
        <dbReference type="SAM" id="MobiDB-lite"/>
    </source>
</evidence>
<dbReference type="OrthoDB" id="45365at2759"/>
<evidence type="ECO:0000256" key="11">
    <source>
        <dbReference type="ARBA" id="ARBA00023242"/>
    </source>
</evidence>
<dbReference type="GO" id="GO:0099402">
    <property type="term" value="P:plant organ development"/>
    <property type="evidence" value="ECO:0007669"/>
    <property type="project" value="InterPro"/>
</dbReference>
<comment type="subcellular location">
    <subcellularLocation>
        <location evidence="2">Cytoplasm</location>
    </subcellularLocation>
    <subcellularLocation>
        <location evidence="1">Nucleus</location>
    </subcellularLocation>
</comment>
<dbReference type="InterPro" id="IPR036770">
    <property type="entry name" value="Ankyrin_rpt-contain_sf"/>
</dbReference>
<dbReference type="Pfam" id="PF11900">
    <property type="entry name" value="DUF3420"/>
    <property type="match status" value="1"/>
</dbReference>
<dbReference type="PROSITE" id="PS50088">
    <property type="entry name" value="ANK_REPEAT"/>
    <property type="match status" value="1"/>
</dbReference>
<evidence type="ECO:0000256" key="2">
    <source>
        <dbReference type="ARBA" id="ARBA00004496"/>
    </source>
</evidence>
<reference evidence="18" key="2">
    <citation type="submission" date="2019-07" db="EMBL/GenBank/DDBJ databases">
        <authorList>
            <person name="Yang Y."/>
            <person name="Bocs S."/>
            <person name="Baudouin L."/>
        </authorList>
    </citation>
    <scope>NUCLEOTIDE SEQUENCE</scope>
    <source>
        <tissue evidence="18">Spear leaf of Hainan Tall coconut</tissue>
    </source>
</reference>
<dbReference type="SMART" id="SM00225">
    <property type="entry name" value="BTB"/>
    <property type="match status" value="1"/>
</dbReference>
<dbReference type="InterPro" id="IPR000210">
    <property type="entry name" value="BTB/POZ_dom"/>
</dbReference>
<dbReference type="EMBL" id="CM017883">
    <property type="protein sequence ID" value="KAG1365462.1"/>
    <property type="molecule type" value="Genomic_DNA"/>
</dbReference>
<dbReference type="GO" id="GO:0005737">
    <property type="term" value="C:cytoplasm"/>
    <property type="evidence" value="ECO:0007669"/>
    <property type="project" value="UniProtKB-SubCell"/>
</dbReference>
<dbReference type="Pfam" id="PF12796">
    <property type="entry name" value="Ank_2"/>
    <property type="match status" value="1"/>
</dbReference>
<protein>
    <submittedName>
        <fullName evidence="18">BTB/POZ domain and ankyrin repeat-containing protein NPR5-like</fullName>
    </submittedName>
</protein>
<feature type="region of interest" description="Disordered" evidence="15">
    <location>
        <begin position="485"/>
        <end position="516"/>
    </location>
</feature>
<dbReference type="GO" id="GO:0006355">
    <property type="term" value="P:regulation of DNA-templated transcription"/>
    <property type="evidence" value="ECO:0007669"/>
    <property type="project" value="TreeGrafter"/>
</dbReference>
<dbReference type="SUPFAM" id="SSF54695">
    <property type="entry name" value="POZ domain"/>
    <property type="match status" value="1"/>
</dbReference>
<dbReference type="InterPro" id="IPR011333">
    <property type="entry name" value="SKP1/BTB/POZ_sf"/>
</dbReference>
<dbReference type="GO" id="GO:0000976">
    <property type="term" value="F:transcription cis-regulatory region binding"/>
    <property type="evidence" value="ECO:0007669"/>
    <property type="project" value="TreeGrafter"/>
</dbReference>
<evidence type="ECO:0000256" key="4">
    <source>
        <dbReference type="ARBA" id="ARBA00022490"/>
    </source>
</evidence>
<dbReference type="PANTHER" id="PTHR46668">
    <property type="entry name" value="BTB/POZ DOMAIN AND ANKYRIN REPEAT-CONTAINING PROTEIN NH5.2"/>
    <property type="match status" value="1"/>
</dbReference>
<dbReference type="GO" id="GO:0005634">
    <property type="term" value="C:nucleus"/>
    <property type="evidence" value="ECO:0007669"/>
    <property type="project" value="UniProtKB-SubCell"/>
</dbReference>
<keyword evidence="4" id="KW-0963">Cytoplasm</keyword>
<keyword evidence="11" id="KW-0539">Nucleus</keyword>
<feature type="compositionally biased region" description="Low complexity" evidence="15">
    <location>
        <begin position="491"/>
        <end position="501"/>
    </location>
</feature>
<feature type="region of interest" description="Disordered" evidence="15">
    <location>
        <begin position="66"/>
        <end position="86"/>
    </location>
</feature>
<dbReference type="FunFam" id="1.25.40.20:FF:000058">
    <property type="entry name" value="regulatory protein NPR5 isoform X2"/>
    <property type="match status" value="1"/>
</dbReference>
<comment type="caution">
    <text evidence="18">The sequence shown here is derived from an EMBL/GenBank/DDBJ whole genome shotgun (WGS) entry which is preliminary data.</text>
</comment>
<dbReference type="GO" id="GO:0008270">
    <property type="term" value="F:zinc ion binding"/>
    <property type="evidence" value="ECO:0007669"/>
    <property type="project" value="UniProtKB-KW"/>
</dbReference>
<feature type="domain" description="BTB" evidence="16">
    <location>
        <begin position="25"/>
        <end position="124"/>
    </location>
</feature>
<name>A0A8K0NAE9_COCNU</name>
<dbReference type="PROSITE" id="PS50297">
    <property type="entry name" value="ANK_REP_REGION"/>
    <property type="match status" value="1"/>
</dbReference>
<evidence type="ECO:0000256" key="1">
    <source>
        <dbReference type="ARBA" id="ARBA00004123"/>
    </source>
</evidence>
<evidence type="ECO:0000256" key="3">
    <source>
        <dbReference type="ARBA" id="ARBA00004906"/>
    </source>
</evidence>
<sequence length="516" mass="55205">MSSEESLKSLSVDYLNLLINGQGFSDVAFSVDGRLVHAHRCVLAARSLFFRRLFCGPDPAPGLNLLDPNRHHHHHQLSPHSPSGPASGRVGVNTGMVIPLNSVGYEAFLLLLQFLYSGQVSVVPPKNEPRPDCSDRGCGHTHCTSAIDLALDTLATARSFGVQELALITQKQLERMAEKASIKDVMKVLMASNKQDMHQLWTTCSHLIANSGLPLEVLGKHLPIDIVAKIEELRLKPGRHSFLTHHSPPTHHYFPAASPTAGPDDHHKIHRMRRALDSSNIELVKLMVMGEGLDLDNALALHYAVQNCGREVVKALLELGAADVNCPAGPARKTPLHIAAEMVNPDMVSVLLDHHADPNVRAIDGVTPLDILRNLTSDFLFKGAVPGLSHIEPNKLRLCLELVQSAAMVISREEEAAVGTAASATGCGASGGSNLNPAIYQSMSTEGSDCNTASNTDSSMASLSLDSRMVYLNLGMAAGSHLGCNMGDGSQGSNGSRSQGGSEIGPSSMFSHQDFP</sequence>
<evidence type="ECO:0000256" key="12">
    <source>
        <dbReference type="ARBA" id="ARBA00044752"/>
    </source>
</evidence>